<dbReference type="Pfam" id="PF19450">
    <property type="entry name" value="DUF5988"/>
    <property type="match status" value="1"/>
</dbReference>
<proteinExistence type="predicted"/>
<gene>
    <name evidence="1" type="ORF">NCTC10797_02284</name>
</gene>
<organism evidence="1 2">
    <name type="scientific">Nocardia cyriacigeorgica</name>
    <dbReference type="NCBI Taxonomy" id="135487"/>
    <lineage>
        <taxon>Bacteria</taxon>
        <taxon>Bacillati</taxon>
        <taxon>Actinomycetota</taxon>
        <taxon>Actinomycetes</taxon>
        <taxon>Mycobacteriales</taxon>
        <taxon>Nocardiaceae</taxon>
        <taxon>Nocardia</taxon>
    </lineage>
</organism>
<evidence type="ECO:0000313" key="2">
    <source>
        <dbReference type="Proteomes" id="UP000290439"/>
    </source>
</evidence>
<dbReference type="EMBL" id="LR215973">
    <property type="protein sequence ID" value="VFA98516.1"/>
    <property type="molecule type" value="Genomic_DNA"/>
</dbReference>
<reference evidence="1 2" key="1">
    <citation type="submission" date="2019-02" db="EMBL/GenBank/DDBJ databases">
        <authorList>
            <consortium name="Pathogen Informatics"/>
        </authorList>
    </citation>
    <scope>NUCLEOTIDE SEQUENCE [LARGE SCALE GENOMIC DNA]</scope>
    <source>
        <strain evidence="1 2">3012STDY6756504</strain>
    </source>
</reference>
<sequence length="88" mass="9858">MRIPLANVARTGPRRFYHPRMSIGAKAVLEGGPQDLPARIVPITPPGFELKIPFKGGYEHFKTTGREQDTPEGRLPVYAWSDRTEIAE</sequence>
<accession>A0A4U8VXW7</accession>
<dbReference type="InterPro" id="IPR046030">
    <property type="entry name" value="DUF5988"/>
</dbReference>
<dbReference type="Proteomes" id="UP000290439">
    <property type="component" value="Chromosome"/>
</dbReference>
<protein>
    <submittedName>
        <fullName evidence="1">Uncharacterized protein</fullName>
    </submittedName>
</protein>
<name>A0A4U8VXW7_9NOCA</name>
<dbReference type="AlphaFoldDB" id="A0A4U8VXW7"/>
<evidence type="ECO:0000313" key="1">
    <source>
        <dbReference type="EMBL" id="VFA98516.1"/>
    </source>
</evidence>